<gene>
    <name evidence="4" type="primary">TNIP1</name>
    <name evidence="4" type="ORF">BLAG_LOCUS8308</name>
</gene>
<dbReference type="GO" id="GO:0005737">
    <property type="term" value="C:cytoplasm"/>
    <property type="evidence" value="ECO:0007669"/>
    <property type="project" value="UniProtKB-ARBA"/>
</dbReference>
<keyword evidence="5" id="KW-1185">Reference proteome</keyword>
<feature type="region of interest" description="Disordered" evidence="2">
    <location>
        <begin position="361"/>
        <end position="382"/>
    </location>
</feature>
<feature type="region of interest" description="Disordered" evidence="2">
    <location>
        <begin position="426"/>
        <end position="457"/>
    </location>
</feature>
<dbReference type="Proteomes" id="UP000838412">
    <property type="component" value="Chromosome 15"/>
</dbReference>
<feature type="compositionally biased region" description="Polar residues" evidence="2">
    <location>
        <begin position="444"/>
        <end position="454"/>
    </location>
</feature>
<dbReference type="Pfam" id="PF16516">
    <property type="entry name" value="CC2-LZ"/>
    <property type="match status" value="1"/>
</dbReference>
<feature type="compositionally biased region" description="Acidic residues" evidence="2">
    <location>
        <begin position="1"/>
        <end position="11"/>
    </location>
</feature>
<evidence type="ECO:0000256" key="2">
    <source>
        <dbReference type="SAM" id="MobiDB-lite"/>
    </source>
</evidence>
<feature type="region of interest" description="Disordered" evidence="2">
    <location>
        <begin position="1"/>
        <end position="43"/>
    </location>
</feature>
<protein>
    <submittedName>
        <fullName evidence="4">TNIP1 protein</fullName>
    </submittedName>
</protein>
<feature type="compositionally biased region" description="Basic and acidic residues" evidence="2">
    <location>
        <begin position="518"/>
        <end position="535"/>
    </location>
</feature>
<dbReference type="GO" id="GO:0071222">
    <property type="term" value="P:cellular response to lipopolysaccharide"/>
    <property type="evidence" value="ECO:0007669"/>
    <property type="project" value="TreeGrafter"/>
</dbReference>
<keyword evidence="1" id="KW-0175">Coiled coil</keyword>
<dbReference type="AlphaFoldDB" id="A0A8K0EEP5"/>
<evidence type="ECO:0000313" key="4">
    <source>
        <dbReference type="EMBL" id="CAH1246200.1"/>
    </source>
</evidence>
<dbReference type="PANTHER" id="PTHR31882:SF11">
    <property type="entry name" value="HDA1 COMPLEX SUBUNIT 2"/>
    <property type="match status" value="1"/>
</dbReference>
<feature type="region of interest" description="Disordered" evidence="2">
    <location>
        <begin position="518"/>
        <end position="556"/>
    </location>
</feature>
<feature type="compositionally biased region" description="Low complexity" evidence="2">
    <location>
        <begin position="432"/>
        <end position="443"/>
    </location>
</feature>
<evidence type="ECO:0000313" key="5">
    <source>
        <dbReference type="Proteomes" id="UP000838412"/>
    </source>
</evidence>
<dbReference type="OrthoDB" id="10059994at2759"/>
<feature type="region of interest" description="Disordered" evidence="2">
    <location>
        <begin position="617"/>
        <end position="636"/>
    </location>
</feature>
<feature type="compositionally biased region" description="Basic and acidic residues" evidence="2">
    <location>
        <begin position="361"/>
        <end position="378"/>
    </location>
</feature>
<reference evidence="4" key="1">
    <citation type="submission" date="2022-01" db="EMBL/GenBank/DDBJ databases">
        <authorList>
            <person name="Braso-Vives M."/>
        </authorList>
    </citation>
    <scope>NUCLEOTIDE SEQUENCE</scope>
</reference>
<feature type="region of interest" description="Disordered" evidence="2">
    <location>
        <begin position="77"/>
        <end position="134"/>
    </location>
</feature>
<dbReference type="GO" id="GO:0006357">
    <property type="term" value="P:regulation of transcription by RNA polymerase II"/>
    <property type="evidence" value="ECO:0007669"/>
    <property type="project" value="TreeGrafter"/>
</dbReference>
<name>A0A8K0EEP5_BRALA</name>
<accession>A0A8K0EEP5</accession>
<dbReference type="Gene3D" id="1.20.5.990">
    <property type="entry name" value="Nemo cc2-lz domain - 1d5 darpin complex"/>
    <property type="match status" value="1"/>
</dbReference>
<evidence type="ECO:0000259" key="3">
    <source>
        <dbReference type="Pfam" id="PF16516"/>
    </source>
</evidence>
<feature type="compositionally biased region" description="Basic and acidic residues" evidence="2">
    <location>
        <begin position="25"/>
        <end position="43"/>
    </location>
</feature>
<proteinExistence type="predicted"/>
<feature type="compositionally biased region" description="Polar residues" evidence="2">
    <location>
        <begin position="77"/>
        <end position="97"/>
    </location>
</feature>
<sequence>MDNENDEDETVDVSVQGGSVEISQEVEKLRQENEKLRQENEDCRSRLQGLQTLGVLLDESRQEKETLRGQLTELSTKLSLQTIESSDQSKETTTAPSESPREKKGSDQNENVLVSLDERVNQTEGGNDENDLSMSGMMSVEESLRSLEEEQPLPTEWNDMPVSGEPLSNHAQRLEAALHDDGGPRKSTEMAAEMARFGSRVLQMEKKYNIQSVLVRDLTTENEDLKKKLTDGLQEKNDIIRTLQNQVDDLQVKLTALEDQRGAAVEITQPVSKQNEEKQHSTDKEISELKTKVDELQRQKKEIIDVNKQWDVQYRSMKGNLEEKLEEAQKQIAEYRSQEDKRQRDIDKMLLSAKKRIEAEQEARERAVQDHQQEKQRGDTLSARVTLLENQITNMMRQRGNLEAEIRRLNGALGEAPSMAIRTPPYQAAEHQQSAPRQSQPPSHNTQPGSGSLDSRTEIEVLRAQVATYREDFETERGDRERIQGEKETLRDEMVALRLQVDYLSQQLRVYEEDFNRERRQKERLERELRRRPMGAEEPVPYNAGPRQEEYVQPPPAQYYPPPPPYREQPPHYQRYYRHDRPNAAEIQQRELSRYQQMTPRGAKFGGGGGPMLKRAGLQPGTRGRLTPRGAGYQPGRFASHVIPRTLPTDVEHDCVDGLINQNVGDCPRCQRLFDNQRDLQDHIQRCIT</sequence>
<evidence type="ECO:0000256" key="1">
    <source>
        <dbReference type="ARBA" id="ARBA00023054"/>
    </source>
</evidence>
<dbReference type="EMBL" id="OV696700">
    <property type="protein sequence ID" value="CAH1246200.1"/>
    <property type="molecule type" value="Genomic_DNA"/>
</dbReference>
<dbReference type="GO" id="GO:0043122">
    <property type="term" value="P:regulation of canonical NF-kappaB signal transduction"/>
    <property type="evidence" value="ECO:0007669"/>
    <property type="project" value="UniProtKB-ARBA"/>
</dbReference>
<dbReference type="PANTHER" id="PTHR31882">
    <property type="entry name" value="TNFAIP3-INTERACTING PROTEIN COILED COIL FAMILY MEMBER"/>
    <property type="match status" value="1"/>
</dbReference>
<organism evidence="4 5">
    <name type="scientific">Branchiostoma lanceolatum</name>
    <name type="common">Common lancelet</name>
    <name type="synonym">Amphioxus lanceolatum</name>
    <dbReference type="NCBI Taxonomy" id="7740"/>
    <lineage>
        <taxon>Eukaryota</taxon>
        <taxon>Metazoa</taxon>
        <taxon>Chordata</taxon>
        <taxon>Cephalochordata</taxon>
        <taxon>Leptocardii</taxon>
        <taxon>Amphioxiformes</taxon>
        <taxon>Branchiostomatidae</taxon>
        <taxon>Branchiostoma</taxon>
    </lineage>
</organism>
<feature type="domain" description="NF-kappa-B essential modulator NEMO CC2-LZ" evidence="3">
    <location>
        <begin position="456"/>
        <end position="496"/>
    </location>
</feature>
<dbReference type="InterPro" id="IPR032419">
    <property type="entry name" value="CC2-LZ_dom"/>
</dbReference>